<dbReference type="SUPFAM" id="SSF49899">
    <property type="entry name" value="Concanavalin A-like lectins/glucanases"/>
    <property type="match status" value="1"/>
</dbReference>
<accession>W7YSP7</accession>
<keyword evidence="2" id="KW-1185">Reference proteome</keyword>
<dbReference type="Proteomes" id="UP000019402">
    <property type="component" value="Unassembled WGS sequence"/>
</dbReference>
<evidence type="ECO:0000313" key="2">
    <source>
        <dbReference type="Proteomes" id="UP000019402"/>
    </source>
</evidence>
<dbReference type="Gene3D" id="2.60.120.200">
    <property type="match status" value="1"/>
</dbReference>
<protein>
    <submittedName>
        <fullName evidence="1">Uncharacterized protein</fullName>
    </submittedName>
</protein>
<proteinExistence type="predicted"/>
<dbReference type="STRING" id="869213.GCA_000517085_00600"/>
<reference evidence="1 2" key="1">
    <citation type="journal article" date="2014" name="Genome Announc.">
        <title>Draft Genome Sequence of Cytophaga fermentans JCM 21142T, a Facultative Anaerobe Isolated from Marine Mud.</title>
        <authorList>
            <person name="Starns D."/>
            <person name="Oshima K."/>
            <person name="Suda W."/>
            <person name="Iino T."/>
            <person name="Yuki M."/>
            <person name="Inoue J."/>
            <person name="Kitamura K."/>
            <person name="Iida T."/>
            <person name="Darby A."/>
            <person name="Hattori M."/>
            <person name="Ohkuma M."/>
        </authorList>
    </citation>
    <scope>NUCLEOTIDE SEQUENCE [LARGE SCALE GENOMIC DNA]</scope>
    <source>
        <strain evidence="1 2">JCM 21142</strain>
    </source>
</reference>
<organism evidence="1 2">
    <name type="scientific">Saccharicrinis fermentans DSM 9555 = JCM 21142</name>
    <dbReference type="NCBI Taxonomy" id="869213"/>
    <lineage>
        <taxon>Bacteria</taxon>
        <taxon>Pseudomonadati</taxon>
        <taxon>Bacteroidota</taxon>
        <taxon>Bacteroidia</taxon>
        <taxon>Marinilabiliales</taxon>
        <taxon>Marinilabiliaceae</taxon>
        <taxon>Saccharicrinis</taxon>
    </lineage>
</organism>
<gene>
    <name evidence="1" type="ORF">JCM21142_104226</name>
</gene>
<dbReference type="InterPro" id="IPR013320">
    <property type="entry name" value="ConA-like_dom_sf"/>
</dbReference>
<dbReference type="GO" id="GO:0005975">
    <property type="term" value="P:carbohydrate metabolic process"/>
    <property type="evidence" value="ECO:0007669"/>
    <property type="project" value="UniProtKB-ARBA"/>
</dbReference>
<name>W7YSP7_9BACT</name>
<evidence type="ECO:0000313" key="1">
    <source>
        <dbReference type="EMBL" id="GAF05489.1"/>
    </source>
</evidence>
<comment type="caution">
    <text evidence="1">The sequence shown here is derived from an EMBL/GenBank/DDBJ whole genome shotgun (WGS) entry which is preliminary data.</text>
</comment>
<dbReference type="eggNOG" id="COG2273">
    <property type="taxonomic scope" value="Bacteria"/>
</dbReference>
<dbReference type="GO" id="GO:0004553">
    <property type="term" value="F:hydrolase activity, hydrolyzing O-glycosyl compounds"/>
    <property type="evidence" value="ECO:0007669"/>
    <property type="project" value="UniProtKB-ARBA"/>
</dbReference>
<sequence length="309" mass="37368">MANIFSRLFGSTFPSTEKYENEYNHLRKEQERYHQLEKSASIIRYFELDKLVHSGEFKQKVLKIKKERFKHTEAFQQFKKYKEYKRSNNVKRYHKLLRKDKVNEAEELKKSAEIQTYLSLKDYVESAEFNQIKTDMNDKNRFKRSSEYQLQEEYKALQKSDDVIWFLKTKKNCPFKHLDKWALTFEDNFDGTSLDDKKWITGYYWGKILMNDNYVQANEKQFFKKENIELRDSCAGLFLKMKLVRVKYGILKLDLYQLIFSFHLVLLIPDKALDSSMASLRPRLNLVIPHQLFIVLFCCRNRCRRKLIF</sequence>
<dbReference type="EMBL" id="BAMD01000090">
    <property type="protein sequence ID" value="GAF05489.1"/>
    <property type="molecule type" value="Genomic_DNA"/>
</dbReference>
<dbReference type="AlphaFoldDB" id="W7YSP7"/>